<sequence length="127" mass="14379">MLPERFKSPDDGLSDYEPRIQIKEMTMQRPSTLNLNSSTKRSASPSETAQSYIKKRKMRPTLTLQDIIPGLIEGNAHCQGLGEKLKASEKKLAKVQKELAETGKEMNRTETELRKAKQDGDKKQANY</sequence>
<gene>
    <name evidence="2" type="ORF">K432DRAFT_454425</name>
</gene>
<dbReference type="Proteomes" id="UP000250266">
    <property type="component" value="Unassembled WGS sequence"/>
</dbReference>
<dbReference type="AlphaFoldDB" id="A0A8E2JEN6"/>
<accession>A0A8E2JEN6</accession>
<evidence type="ECO:0000256" key="1">
    <source>
        <dbReference type="SAM" id="MobiDB-lite"/>
    </source>
</evidence>
<feature type="compositionally biased region" description="Polar residues" evidence="1">
    <location>
        <begin position="28"/>
        <end position="51"/>
    </location>
</feature>
<protein>
    <submittedName>
        <fullName evidence="2">Uncharacterized protein</fullName>
    </submittedName>
</protein>
<feature type="region of interest" description="Disordered" evidence="1">
    <location>
        <begin position="100"/>
        <end position="127"/>
    </location>
</feature>
<proteinExistence type="predicted"/>
<keyword evidence="3" id="KW-1185">Reference proteome</keyword>
<organism evidence="2 3">
    <name type="scientific">Lepidopterella palustris CBS 459.81</name>
    <dbReference type="NCBI Taxonomy" id="1314670"/>
    <lineage>
        <taxon>Eukaryota</taxon>
        <taxon>Fungi</taxon>
        <taxon>Dikarya</taxon>
        <taxon>Ascomycota</taxon>
        <taxon>Pezizomycotina</taxon>
        <taxon>Dothideomycetes</taxon>
        <taxon>Pleosporomycetidae</taxon>
        <taxon>Mytilinidiales</taxon>
        <taxon>Argynnaceae</taxon>
        <taxon>Lepidopterella</taxon>
    </lineage>
</organism>
<dbReference type="EMBL" id="KV744989">
    <property type="protein sequence ID" value="OCK79754.1"/>
    <property type="molecule type" value="Genomic_DNA"/>
</dbReference>
<reference evidence="2 3" key="1">
    <citation type="journal article" date="2016" name="Nat. Commun.">
        <title>Ectomycorrhizal ecology is imprinted in the genome of the dominant symbiotic fungus Cenococcum geophilum.</title>
        <authorList>
            <consortium name="DOE Joint Genome Institute"/>
            <person name="Peter M."/>
            <person name="Kohler A."/>
            <person name="Ohm R.A."/>
            <person name="Kuo A."/>
            <person name="Krutzmann J."/>
            <person name="Morin E."/>
            <person name="Arend M."/>
            <person name="Barry K.W."/>
            <person name="Binder M."/>
            <person name="Choi C."/>
            <person name="Clum A."/>
            <person name="Copeland A."/>
            <person name="Grisel N."/>
            <person name="Haridas S."/>
            <person name="Kipfer T."/>
            <person name="LaButti K."/>
            <person name="Lindquist E."/>
            <person name="Lipzen A."/>
            <person name="Maire R."/>
            <person name="Meier B."/>
            <person name="Mihaltcheva S."/>
            <person name="Molinier V."/>
            <person name="Murat C."/>
            <person name="Poggeler S."/>
            <person name="Quandt C.A."/>
            <person name="Sperisen C."/>
            <person name="Tritt A."/>
            <person name="Tisserant E."/>
            <person name="Crous P.W."/>
            <person name="Henrissat B."/>
            <person name="Nehls U."/>
            <person name="Egli S."/>
            <person name="Spatafora J.W."/>
            <person name="Grigoriev I.V."/>
            <person name="Martin F.M."/>
        </authorList>
    </citation>
    <scope>NUCLEOTIDE SEQUENCE [LARGE SCALE GENOMIC DNA]</scope>
    <source>
        <strain evidence="2 3">CBS 459.81</strain>
    </source>
</reference>
<dbReference type="OrthoDB" id="10564279at2759"/>
<evidence type="ECO:0000313" key="2">
    <source>
        <dbReference type="EMBL" id="OCK79754.1"/>
    </source>
</evidence>
<evidence type="ECO:0000313" key="3">
    <source>
        <dbReference type="Proteomes" id="UP000250266"/>
    </source>
</evidence>
<feature type="region of interest" description="Disordered" evidence="1">
    <location>
        <begin position="28"/>
        <end position="57"/>
    </location>
</feature>
<name>A0A8E2JEN6_9PEZI</name>